<name>A0A1C1CJ34_9EURO</name>
<dbReference type="AlphaFoldDB" id="A0A1C1CJ34"/>
<evidence type="ECO:0000256" key="1">
    <source>
        <dbReference type="SAM" id="Phobius"/>
    </source>
</evidence>
<feature type="transmembrane region" description="Helical" evidence="1">
    <location>
        <begin position="101"/>
        <end position="121"/>
    </location>
</feature>
<accession>A0A1C1CJ34</accession>
<keyword evidence="3" id="KW-1185">Reference proteome</keyword>
<proteinExistence type="predicted"/>
<reference evidence="3" key="1">
    <citation type="submission" date="2015-07" db="EMBL/GenBank/DDBJ databases">
        <authorList>
            <person name="Teixeira M.M."/>
            <person name="Souza R.C."/>
            <person name="Almeida L.G."/>
            <person name="Vicente V.A."/>
            <person name="de Hoog S."/>
            <person name="Bocca A.L."/>
            <person name="de Almeida S.R."/>
            <person name="Vasconcelos A.T."/>
            <person name="Felipe M.S."/>
        </authorList>
    </citation>
    <scope>NUCLEOTIDE SEQUENCE [LARGE SCALE GENOMIC DNA]</scope>
    <source>
        <strain evidence="3">KSF</strain>
    </source>
</reference>
<keyword evidence="1" id="KW-0472">Membrane</keyword>
<dbReference type="EMBL" id="LGRB01000012">
    <property type="protein sequence ID" value="OCT48544.1"/>
    <property type="molecule type" value="Genomic_DNA"/>
</dbReference>
<gene>
    <name evidence="2" type="ORF">CLCR_04249</name>
</gene>
<evidence type="ECO:0000313" key="2">
    <source>
        <dbReference type="EMBL" id="OCT48544.1"/>
    </source>
</evidence>
<protein>
    <submittedName>
        <fullName evidence="2">Uncharacterized protein</fullName>
    </submittedName>
</protein>
<keyword evidence="1" id="KW-0812">Transmembrane</keyword>
<dbReference type="VEuPathDB" id="FungiDB:CLCR_04249"/>
<dbReference type="Proteomes" id="UP000094526">
    <property type="component" value="Unassembled WGS sequence"/>
</dbReference>
<keyword evidence="1" id="KW-1133">Transmembrane helix</keyword>
<comment type="caution">
    <text evidence="2">The sequence shown here is derived from an EMBL/GenBank/DDBJ whole genome shotgun (WGS) entry which is preliminary data.</text>
</comment>
<organism evidence="2 3">
    <name type="scientific">Cladophialophora carrionii</name>
    <dbReference type="NCBI Taxonomy" id="86049"/>
    <lineage>
        <taxon>Eukaryota</taxon>
        <taxon>Fungi</taxon>
        <taxon>Dikarya</taxon>
        <taxon>Ascomycota</taxon>
        <taxon>Pezizomycotina</taxon>
        <taxon>Eurotiomycetes</taxon>
        <taxon>Chaetothyriomycetidae</taxon>
        <taxon>Chaetothyriales</taxon>
        <taxon>Herpotrichiellaceae</taxon>
        <taxon>Cladophialophora</taxon>
    </lineage>
</organism>
<sequence>MTRPSIVTRALTTIRRRPTEQTLGHSLDKIQFPTMRSCAPAVETVGEGPLLKSRRRRCGFPLASQFRLRPFFGVTRMAPLCWRRNWVRDWYVWNWNSFAKTAYYVPLVPMFVAFAIAIMGLPSGESHSQRKVRVILLHRVLLTVWEETIRPGPFDPSSTSLLSCWTNSRLIFEIRNVTLRGQSTSLENSTKAKARTSEKMTLVDDIGGDGSGDNCSVEPRQVHSETHSSDGNKLTLAFERIKLSPPPIQETTDLVQP</sequence>
<evidence type="ECO:0000313" key="3">
    <source>
        <dbReference type="Proteomes" id="UP000094526"/>
    </source>
</evidence>